<dbReference type="Pfam" id="PF00155">
    <property type="entry name" value="Aminotran_1_2"/>
    <property type="match status" value="1"/>
</dbReference>
<dbReference type="Gene3D" id="3.40.640.10">
    <property type="entry name" value="Type I PLP-dependent aspartate aminotransferase-like (Major domain)"/>
    <property type="match status" value="1"/>
</dbReference>
<proteinExistence type="inferred from homology"/>
<dbReference type="EC" id="2.6.1.-" evidence="6"/>
<dbReference type="GO" id="GO:0030170">
    <property type="term" value="F:pyridoxal phosphate binding"/>
    <property type="evidence" value="ECO:0007669"/>
    <property type="project" value="InterPro"/>
</dbReference>
<organism evidence="8">
    <name type="scientific">uncultured Gemmatimonadota bacterium</name>
    <dbReference type="NCBI Taxonomy" id="203437"/>
    <lineage>
        <taxon>Bacteria</taxon>
        <taxon>Pseudomonadati</taxon>
        <taxon>Gemmatimonadota</taxon>
        <taxon>environmental samples</taxon>
    </lineage>
</organism>
<evidence type="ECO:0000259" key="7">
    <source>
        <dbReference type="Pfam" id="PF00155"/>
    </source>
</evidence>
<dbReference type="CDD" id="cd00609">
    <property type="entry name" value="AAT_like"/>
    <property type="match status" value="1"/>
</dbReference>
<accession>A0A6J4MGU3</accession>
<dbReference type="SUPFAM" id="SSF53383">
    <property type="entry name" value="PLP-dependent transferases"/>
    <property type="match status" value="1"/>
</dbReference>
<name>A0A6J4MGU3_9BACT</name>
<sequence>MTQPAEHLDRIGQAISIRYNNLVYEMKARGEDVVVLSLGEAFFDIPLFSFHDLPMPDSYHYSHSRGIAGLRRKLAAYYGSHYGVPVDPETEILVTAGSKIAIHMSLMAVLGPGDEALVLEPAWVSYSEQVKLCHGVPVWVPHDASVFGLDAFITPRTRAILVNNPNNPSGKVYSRAELEHLHALAERHGLFLIADEAYSEFVSGDAFISCGALDPEKRHTVVCNSMSKNYGMSGWRLGYVIGGTRIMAEVLKINQHLVTCPPTILQYYLERHFEAVLDITRPQIADVMRRRRELAGFMDELGLAYLPGDSTFYFFVSIAPSALSSEEFCTRLLTEHRVSTVPGIGYGQSCDRFIRVSVGAESMERTRRGIELIRELIRDTAVDEDPFLPEAALAPAGVVIPAGRR</sequence>
<dbReference type="GO" id="GO:0008483">
    <property type="term" value="F:transaminase activity"/>
    <property type="evidence" value="ECO:0007669"/>
    <property type="project" value="UniProtKB-KW"/>
</dbReference>
<dbReference type="PANTHER" id="PTHR46383">
    <property type="entry name" value="ASPARTATE AMINOTRANSFERASE"/>
    <property type="match status" value="1"/>
</dbReference>
<dbReference type="PROSITE" id="PS00105">
    <property type="entry name" value="AA_TRANSFER_CLASS_1"/>
    <property type="match status" value="1"/>
</dbReference>
<keyword evidence="3 6" id="KW-0032">Aminotransferase</keyword>
<keyword evidence="4 6" id="KW-0808">Transferase</keyword>
<dbReference type="InterPro" id="IPR015421">
    <property type="entry name" value="PyrdxlP-dep_Trfase_major"/>
</dbReference>
<dbReference type="GO" id="GO:0006520">
    <property type="term" value="P:amino acid metabolic process"/>
    <property type="evidence" value="ECO:0007669"/>
    <property type="project" value="InterPro"/>
</dbReference>
<evidence type="ECO:0000256" key="3">
    <source>
        <dbReference type="ARBA" id="ARBA00022576"/>
    </source>
</evidence>
<protein>
    <recommendedName>
        <fullName evidence="6">Aminotransferase</fullName>
        <ecNumber evidence="6">2.6.1.-</ecNumber>
    </recommendedName>
</protein>
<dbReference type="InterPro" id="IPR015422">
    <property type="entry name" value="PyrdxlP-dep_Trfase_small"/>
</dbReference>
<reference evidence="8" key="1">
    <citation type="submission" date="2020-02" db="EMBL/GenBank/DDBJ databases">
        <authorList>
            <person name="Meier V. D."/>
        </authorList>
    </citation>
    <scope>NUCLEOTIDE SEQUENCE</scope>
    <source>
        <strain evidence="8">AVDCRST_MAG68</strain>
    </source>
</reference>
<dbReference type="InterPro" id="IPR015424">
    <property type="entry name" value="PyrdxlP-dep_Trfase"/>
</dbReference>
<dbReference type="AlphaFoldDB" id="A0A6J4MGU3"/>
<keyword evidence="5" id="KW-0663">Pyridoxal phosphate</keyword>
<comment type="similarity">
    <text evidence="2 6">Belongs to the class-I pyridoxal-phosphate-dependent aminotransferase family.</text>
</comment>
<evidence type="ECO:0000313" key="8">
    <source>
        <dbReference type="EMBL" id="CAA9358964.1"/>
    </source>
</evidence>
<comment type="cofactor">
    <cofactor evidence="1 6">
        <name>pyridoxal 5'-phosphate</name>
        <dbReference type="ChEBI" id="CHEBI:597326"/>
    </cofactor>
</comment>
<dbReference type="Gene3D" id="3.90.1150.10">
    <property type="entry name" value="Aspartate Aminotransferase, domain 1"/>
    <property type="match status" value="1"/>
</dbReference>
<feature type="domain" description="Aminotransferase class I/classII large" evidence="7">
    <location>
        <begin position="60"/>
        <end position="367"/>
    </location>
</feature>
<evidence type="ECO:0000256" key="4">
    <source>
        <dbReference type="ARBA" id="ARBA00022679"/>
    </source>
</evidence>
<dbReference type="InterPro" id="IPR050596">
    <property type="entry name" value="AspAT/PAT-like"/>
</dbReference>
<dbReference type="EMBL" id="CADCTW010000195">
    <property type="protein sequence ID" value="CAA9358964.1"/>
    <property type="molecule type" value="Genomic_DNA"/>
</dbReference>
<evidence type="ECO:0000256" key="6">
    <source>
        <dbReference type="RuleBase" id="RU000481"/>
    </source>
</evidence>
<gene>
    <name evidence="8" type="ORF">AVDCRST_MAG68-4247</name>
</gene>
<evidence type="ECO:0000256" key="5">
    <source>
        <dbReference type="ARBA" id="ARBA00022898"/>
    </source>
</evidence>
<dbReference type="InterPro" id="IPR004839">
    <property type="entry name" value="Aminotransferase_I/II_large"/>
</dbReference>
<dbReference type="InterPro" id="IPR004838">
    <property type="entry name" value="NHTrfase_class1_PyrdxlP-BS"/>
</dbReference>
<dbReference type="PANTHER" id="PTHR46383:SF1">
    <property type="entry name" value="ASPARTATE AMINOTRANSFERASE"/>
    <property type="match status" value="1"/>
</dbReference>
<evidence type="ECO:0000256" key="1">
    <source>
        <dbReference type="ARBA" id="ARBA00001933"/>
    </source>
</evidence>
<evidence type="ECO:0000256" key="2">
    <source>
        <dbReference type="ARBA" id="ARBA00007441"/>
    </source>
</evidence>